<dbReference type="EMBL" id="GBXM01035985">
    <property type="protein sequence ID" value="JAH72592.1"/>
    <property type="molecule type" value="Transcribed_RNA"/>
</dbReference>
<organism evidence="2">
    <name type="scientific">Anguilla anguilla</name>
    <name type="common">European freshwater eel</name>
    <name type="synonym">Muraena anguilla</name>
    <dbReference type="NCBI Taxonomy" id="7936"/>
    <lineage>
        <taxon>Eukaryota</taxon>
        <taxon>Metazoa</taxon>
        <taxon>Chordata</taxon>
        <taxon>Craniata</taxon>
        <taxon>Vertebrata</taxon>
        <taxon>Euteleostomi</taxon>
        <taxon>Actinopterygii</taxon>
        <taxon>Neopterygii</taxon>
        <taxon>Teleostei</taxon>
        <taxon>Anguilliformes</taxon>
        <taxon>Anguillidae</taxon>
        <taxon>Anguilla</taxon>
    </lineage>
</organism>
<evidence type="ECO:0000256" key="1">
    <source>
        <dbReference type="SAM" id="MobiDB-lite"/>
    </source>
</evidence>
<evidence type="ECO:0000313" key="2">
    <source>
        <dbReference type="EMBL" id="JAH72592.1"/>
    </source>
</evidence>
<name>A0A0E9V3I2_ANGAN</name>
<reference evidence="2" key="1">
    <citation type="submission" date="2014-11" db="EMBL/GenBank/DDBJ databases">
        <authorList>
            <person name="Amaro Gonzalez C."/>
        </authorList>
    </citation>
    <scope>NUCLEOTIDE SEQUENCE</scope>
</reference>
<accession>A0A0E9V3I2</accession>
<dbReference type="AlphaFoldDB" id="A0A0E9V3I2"/>
<reference evidence="2" key="2">
    <citation type="journal article" date="2015" name="Fish Shellfish Immunol.">
        <title>Early steps in the European eel (Anguilla anguilla)-Vibrio vulnificus interaction in the gills: Role of the RtxA13 toxin.</title>
        <authorList>
            <person name="Callol A."/>
            <person name="Pajuelo D."/>
            <person name="Ebbesson L."/>
            <person name="Teles M."/>
            <person name="MacKenzie S."/>
            <person name="Amaro C."/>
        </authorList>
    </citation>
    <scope>NUCLEOTIDE SEQUENCE</scope>
</reference>
<protein>
    <submittedName>
        <fullName evidence="2">Uncharacterized protein</fullName>
    </submittedName>
</protein>
<feature type="region of interest" description="Disordered" evidence="1">
    <location>
        <begin position="1"/>
        <end position="31"/>
    </location>
</feature>
<sequence>MEDCNSEENKQQCSERPLLGPRMAESTHALH</sequence>
<proteinExistence type="predicted"/>